<dbReference type="OrthoDB" id="9794779at2"/>
<dbReference type="SUPFAM" id="SSF50022">
    <property type="entry name" value="ISP domain"/>
    <property type="match status" value="1"/>
</dbReference>
<evidence type="ECO:0000313" key="6">
    <source>
        <dbReference type="EMBL" id="SHN27332.1"/>
    </source>
</evidence>
<dbReference type="STRING" id="1190415.SAMN05216593_12116"/>
<dbReference type="InterPro" id="IPR017941">
    <property type="entry name" value="Rieske_2Fe-2S"/>
</dbReference>
<keyword evidence="1" id="KW-0001">2Fe-2S</keyword>
<organism evidence="6 7">
    <name type="scientific">Pseudomonas asturiensis</name>
    <dbReference type="NCBI Taxonomy" id="1190415"/>
    <lineage>
        <taxon>Bacteria</taxon>
        <taxon>Pseudomonadati</taxon>
        <taxon>Pseudomonadota</taxon>
        <taxon>Gammaproteobacteria</taxon>
        <taxon>Pseudomonadales</taxon>
        <taxon>Pseudomonadaceae</taxon>
        <taxon>Pseudomonas</taxon>
    </lineage>
</organism>
<dbReference type="GO" id="GO:0051213">
    <property type="term" value="F:dioxygenase activity"/>
    <property type="evidence" value="ECO:0007669"/>
    <property type="project" value="UniProtKB-KW"/>
</dbReference>
<dbReference type="GO" id="GO:0046872">
    <property type="term" value="F:metal ion binding"/>
    <property type="evidence" value="ECO:0007669"/>
    <property type="project" value="UniProtKB-KW"/>
</dbReference>
<dbReference type="Pfam" id="PF00355">
    <property type="entry name" value="Rieske"/>
    <property type="match status" value="1"/>
</dbReference>
<keyword evidence="6" id="KW-0223">Dioxygenase</keyword>
<dbReference type="AlphaFoldDB" id="A0A1M7Q9T3"/>
<dbReference type="CDD" id="cd03467">
    <property type="entry name" value="Rieske"/>
    <property type="match status" value="1"/>
</dbReference>
<sequence>MKLLCPSSYLAESQSRGLEVDDIRLLAVRRHGEVFVYKNRCPHRGVALEWQADRFLDSSASLIQCATHGALFLIENGECVAGPCEGQSLTAVACREDEQGIWVALPASAENP</sequence>
<name>A0A1M7Q9T3_9PSED</name>
<dbReference type="InterPro" id="IPR036922">
    <property type="entry name" value="Rieske_2Fe-2S_sf"/>
</dbReference>
<evidence type="ECO:0000313" key="7">
    <source>
        <dbReference type="Proteomes" id="UP000183983"/>
    </source>
</evidence>
<dbReference type="EMBL" id="FRDA01000021">
    <property type="protein sequence ID" value="SHN27332.1"/>
    <property type="molecule type" value="Genomic_DNA"/>
</dbReference>
<protein>
    <submittedName>
        <fullName evidence="6">Ferredoxin subunit of nitrite reductase or a ring-hydroxylating dioxygenase</fullName>
    </submittedName>
</protein>
<reference evidence="6 7" key="1">
    <citation type="submission" date="2016-11" db="EMBL/GenBank/DDBJ databases">
        <authorList>
            <person name="Jaros S."/>
            <person name="Januszkiewicz K."/>
            <person name="Wedrychowicz H."/>
        </authorList>
    </citation>
    <scope>NUCLEOTIDE SEQUENCE [LARGE SCALE GENOMIC DNA]</scope>
    <source>
        <strain evidence="6 7">LMG 26898</strain>
    </source>
</reference>
<dbReference type="Proteomes" id="UP000183983">
    <property type="component" value="Unassembled WGS sequence"/>
</dbReference>
<keyword evidence="4" id="KW-0411">Iron-sulfur</keyword>
<evidence type="ECO:0000256" key="4">
    <source>
        <dbReference type="ARBA" id="ARBA00023014"/>
    </source>
</evidence>
<keyword evidence="6" id="KW-0560">Oxidoreductase</keyword>
<dbReference type="GO" id="GO:0051537">
    <property type="term" value="F:2 iron, 2 sulfur cluster binding"/>
    <property type="evidence" value="ECO:0007669"/>
    <property type="project" value="UniProtKB-KW"/>
</dbReference>
<proteinExistence type="predicted"/>
<evidence type="ECO:0000256" key="1">
    <source>
        <dbReference type="ARBA" id="ARBA00022714"/>
    </source>
</evidence>
<dbReference type="PANTHER" id="PTHR40261:SF1">
    <property type="entry name" value="RIESKE DOMAIN-CONTAINING PROTEIN"/>
    <property type="match status" value="1"/>
</dbReference>
<dbReference type="Gene3D" id="2.102.10.10">
    <property type="entry name" value="Rieske [2Fe-2S] iron-sulphur domain"/>
    <property type="match status" value="1"/>
</dbReference>
<keyword evidence="3" id="KW-0408">Iron</keyword>
<keyword evidence="2" id="KW-0479">Metal-binding</keyword>
<dbReference type="RefSeq" id="WP_073172146.1">
    <property type="nucleotide sequence ID" value="NZ_FRDA01000021.1"/>
</dbReference>
<evidence type="ECO:0000256" key="2">
    <source>
        <dbReference type="ARBA" id="ARBA00022723"/>
    </source>
</evidence>
<dbReference type="PANTHER" id="PTHR40261">
    <property type="match status" value="1"/>
</dbReference>
<evidence type="ECO:0000259" key="5">
    <source>
        <dbReference type="PROSITE" id="PS51296"/>
    </source>
</evidence>
<feature type="domain" description="Rieske" evidence="5">
    <location>
        <begin position="2"/>
        <end position="103"/>
    </location>
</feature>
<accession>A0A1M7Q9T3</accession>
<dbReference type="PROSITE" id="PS51296">
    <property type="entry name" value="RIESKE"/>
    <property type="match status" value="1"/>
</dbReference>
<evidence type="ECO:0000256" key="3">
    <source>
        <dbReference type="ARBA" id="ARBA00023004"/>
    </source>
</evidence>
<gene>
    <name evidence="6" type="ORF">SAMN05216593_12116</name>
</gene>